<comment type="caution">
    <text evidence="1">The sequence shown here is derived from an EMBL/GenBank/DDBJ whole genome shotgun (WGS) entry which is preliminary data.</text>
</comment>
<evidence type="ECO:0000313" key="2">
    <source>
        <dbReference type="Proteomes" id="UP000253551"/>
    </source>
</evidence>
<sequence length="203" mass="24133">MLVDDETCQDILGYFPDVLTTEIDYALARKVKCVMEPFRQPGTLANNKRWQIEFKVLKRLDEIKHHTATQPCLPRVCLEAYFDNKDSFELKDWTWKEKSTFLPMIETVPWSIHPKPISHKKIQLTHEKKARLEALIRLDKTVKTKKPPYDPEMYGDLLVKSTHPSPFIPQHNLDQFKALQWSLRQSDQRHARQCELEWARFKF</sequence>
<keyword evidence="2" id="KW-1185">Reference proteome</keyword>
<dbReference type="Proteomes" id="UP000253551">
    <property type="component" value="Unassembled WGS sequence"/>
</dbReference>
<dbReference type="AlphaFoldDB" id="A0A367K8P8"/>
<protein>
    <submittedName>
        <fullName evidence="1">Uncharacterized protein</fullName>
    </submittedName>
</protein>
<organism evidence="1 2">
    <name type="scientific">Rhizopus stolonifer</name>
    <name type="common">Rhizopus nigricans</name>
    <dbReference type="NCBI Taxonomy" id="4846"/>
    <lineage>
        <taxon>Eukaryota</taxon>
        <taxon>Fungi</taxon>
        <taxon>Fungi incertae sedis</taxon>
        <taxon>Mucoromycota</taxon>
        <taxon>Mucoromycotina</taxon>
        <taxon>Mucoromycetes</taxon>
        <taxon>Mucorales</taxon>
        <taxon>Mucorineae</taxon>
        <taxon>Rhizopodaceae</taxon>
        <taxon>Rhizopus</taxon>
    </lineage>
</organism>
<dbReference type="EMBL" id="PJQM01002052">
    <property type="protein sequence ID" value="RCH98558.1"/>
    <property type="molecule type" value="Genomic_DNA"/>
</dbReference>
<dbReference type="OrthoDB" id="2202529at2759"/>
<name>A0A367K8P8_RHIST</name>
<reference evidence="1 2" key="1">
    <citation type="journal article" date="2018" name="G3 (Bethesda)">
        <title>Phylogenetic and Phylogenomic Definition of Rhizopus Species.</title>
        <authorList>
            <person name="Gryganskyi A.P."/>
            <person name="Golan J."/>
            <person name="Dolatabadi S."/>
            <person name="Mondo S."/>
            <person name="Robb S."/>
            <person name="Idnurm A."/>
            <person name="Muszewska A."/>
            <person name="Steczkiewicz K."/>
            <person name="Masonjones S."/>
            <person name="Liao H.L."/>
            <person name="Gajdeczka M.T."/>
            <person name="Anike F."/>
            <person name="Vuek A."/>
            <person name="Anishchenko I.M."/>
            <person name="Voigt K."/>
            <person name="de Hoog G.S."/>
            <person name="Smith M.E."/>
            <person name="Heitman J."/>
            <person name="Vilgalys R."/>
            <person name="Stajich J.E."/>
        </authorList>
    </citation>
    <scope>NUCLEOTIDE SEQUENCE [LARGE SCALE GENOMIC DNA]</scope>
    <source>
        <strain evidence="1 2">LSU 92-RS-03</strain>
    </source>
</reference>
<proteinExistence type="predicted"/>
<gene>
    <name evidence="1" type="ORF">CU098_005556</name>
</gene>
<accession>A0A367K8P8</accession>
<evidence type="ECO:0000313" key="1">
    <source>
        <dbReference type="EMBL" id="RCH98558.1"/>
    </source>
</evidence>